<sequence>MAKQTSTPGSKPRKIRQLGPFEAFQSALFQLDLYCGTTIICRYAIPENLRDPSVHDKLVDFWERAVADTVLQHPLLQVGIVGRDSKHPAWVQLDHIDLSQHIEWRVFDNLESYEATFDKTLKEEIDTKFASPETRPGWRVIVSRLSAENLLDVFFVWSHTNTDGTGGKLFHETLLQSLNKLQNESSESTLDNHLVKTTATAQNLPPPQDTVGKFSFTPQFTAAMLWKEFKPQIFATKKPPHKLLAPLHLTQTGTQSRRLSIDNATLQNVLAACRTHKTTLTGLLHGITLVSLVNLYKEEAPTELISESPLNLRRFLPSRPPAFPEFEPSKAIGNFVTKMDHIYDETLVSKIQGLARGASTESETIAALEDVMWSVSKTVRQELKDKLDMGLKNELCGLMKLVGDYRGYFKDQMKKPRDSSWLVTNLGVIDGGLSAGTNSETAQSWSIERAHFSIGANLISSNLSICPVAVKGGPLVIGFSWQDEAVDNKLGEGAVAGIDAWLKHIGSKQQKV</sequence>
<dbReference type="GO" id="GO:0008080">
    <property type="term" value="F:N-acetyltransferase activity"/>
    <property type="evidence" value="ECO:0007669"/>
    <property type="project" value="TreeGrafter"/>
</dbReference>
<dbReference type="EMBL" id="JAGMUV010000006">
    <property type="protein sequence ID" value="KAH7152857.1"/>
    <property type="molecule type" value="Genomic_DNA"/>
</dbReference>
<evidence type="ECO:0000313" key="1">
    <source>
        <dbReference type="EMBL" id="KAH7152857.1"/>
    </source>
</evidence>
<dbReference type="PANTHER" id="PTHR28037">
    <property type="entry name" value="ALCOHOL O-ACETYLTRANSFERASE 1-RELATED"/>
    <property type="match status" value="1"/>
</dbReference>
<name>A0A9P9F4S9_9HYPO</name>
<dbReference type="InterPro" id="IPR010828">
    <property type="entry name" value="Atf2/Sli1-like"/>
</dbReference>
<dbReference type="Pfam" id="PF07247">
    <property type="entry name" value="AATase"/>
    <property type="match status" value="1"/>
</dbReference>
<protein>
    <submittedName>
        <fullName evidence="1">Alcohol acetyltransferase-domain-containing protein</fullName>
    </submittedName>
</protein>
<organism evidence="1 2">
    <name type="scientific">Dactylonectria macrodidyma</name>
    <dbReference type="NCBI Taxonomy" id="307937"/>
    <lineage>
        <taxon>Eukaryota</taxon>
        <taxon>Fungi</taxon>
        <taxon>Dikarya</taxon>
        <taxon>Ascomycota</taxon>
        <taxon>Pezizomycotina</taxon>
        <taxon>Sordariomycetes</taxon>
        <taxon>Hypocreomycetidae</taxon>
        <taxon>Hypocreales</taxon>
        <taxon>Nectriaceae</taxon>
        <taxon>Dactylonectria</taxon>
    </lineage>
</organism>
<dbReference type="OrthoDB" id="2150604at2759"/>
<dbReference type="InterPro" id="IPR023213">
    <property type="entry name" value="CAT-like_dom_sf"/>
</dbReference>
<reference evidence="1" key="1">
    <citation type="journal article" date="2021" name="Nat. Commun.">
        <title>Genetic determinants of endophytism in the Arabidopsis root mycobiome.</title>
        <authorList>
            <person name="Mesny F."/>
            <person name="Miyauchi S."/>
            <person name="Thiergart T."/>
            <person name="Pickel B."/>
            <person name="Atanasova L."/>
            <person name="Karlsson M."/>
            <person name="Huettel B."/>
            <person name="Barry K.W."/>
            <person name="Haridas S."/>
            <person name="Chen C."/>
            <person name="Bauer D."/>
            <person name="Andreopoulos W."/>
            <person name="Pangilinan J."/>
            <person name="LaButti K."/>
            <person name="Riley R."/>
            <person name="Lipzen A."/>
            <person name="Clum A."/>
            <person name="Drula E."/>
            <person name="Henrissat B."/>
            <person name="Kohler A."/>
            <person name="Grigoriev I.V."/>
            <person name="Martin F.M."/>
            <person name="Hacquard S."/>
        </authorList>
    </citation>
    <scope>NUCLEOTIDE SEQUENCE</scope>
    <source>
        <strain evidence="1">MPI-CAGE-AT-0147</strain>
    </source>
</reference>
<evidence type="ECO:0000313" key="2">
    <source>
        <dbReference type="Proteomes" id="UP000738349"/>
    </source>
</evidence>
<comment type="caution">
    <text evidence="1">The sequence shown here is derived from an EMBL/GenBank/DDBJ whole genome shotgun (WGS) entry which is preliminary data.</text>
</comment>
<accession>A0A9P9F4S9</accession>
<dbReference type="InterPro" id="IPR052058">
    <property type="entry name" value="Alcohol_O-acetyltransferase"/>
</dbReference>
<proteinExistence type="predicted"/>
<dbReference type="PANTHER" id="PTHR28037:SF1">
    <property type="entry name" value="ALCOHOL O-ACETYLTRANSFERASE 1-RELATED"/>
    <property type="match status" value="1"/>
</dbReference>
<dbReference type="Gene3D" id="3.30.559.30">
    <property type="entry name" value="Nonribosomal peptide synthetase, condensation domain"/>
    <property type="match status" value="1"/>
</dbReference>
<dbReference type="Gene3D" id="3.30.559.10">
    <property type="entry name" value="Chloramphenicol acetyltransferase-like domain"/>
    <property type="match status" value="1"/>
</dbReference>
<keyword evidence="2" id="KW-1185">Reference proteome</keyword>
<dbReference type="Proteomes" id="UP000738349">
    <property type="component" value="Unassembled WGS sequence"/>
</dbReference>
<dbReference type="AlphaFoldDB" id="A0A9P9F4S9"/>
<gene>
    <name evidence="1" type="ORF">EDB81DRAFT_718444</name>
</gene>